<evidence type="ECO:0000256" key="1">
    <source>
        <dbReference type="SAM" id="MobiDB-lite"/>
    </source>
</evidence>
<reference evidence="2 3" key="2">
    <citation type="submission" date="2018-11" db="EMBL/GenBank/DDBJ databases">
        <authorList>
            <consortium name="Pathogen Informatics"/>
        </authorList>
    </citation>
    <scope>NUCLEOTIDE SEQUENCE [LARGE SCALE GENOMIC DNA]</scope>
    <source>
        <strain evidence="2 3">NST_G2</strain>
    </source>
</reference>
<evidence type="ECO:0000313" key="3">
    <source>
        <dbReference type="Proteomes" id="UP000275846"/>
    </source>
</evidence>
<evidence type="ECO:0000313" key="2">
    <source>
        <dbReference type="EMBL" id="VDL96328.1"/>
    </source>
</evidence>
<sequence length="84" mass="9172">MRRRGGGEGGDGGGEGEEKKEDEKEEEKEEEGEKKEEDEPNDSCAKCDGISKLTPVEAGFVGQAGWVCKNCIVCEEVQYEQLST</sequence>
<keyword evidence="3" id="KW-1185">Reference proteome</keyword>
<gene>
    <name evidence="2" type="ORF">SSLN_LOCUS9943</name>
</gene>
<dbReference type="Proteomes" id="UP000275846">
    <property type="component" value="Unassembled WGS sequence"/>
</dbReference>
<dbReference type="EMBL" id="UYSU01035557">
    <property type="protein sequence ID" value="VDL96328.1"/>
    <property type="molecule type" value="Genomic_DNA"/>
</dbReference>
<dbReference type="AlphaFoldDB" id="A0A183T0E5"/>
<feature type="region of interest" description="Disordered" evidence="1">
    <location>
        <begin position="1"/>
        <end position="45"/>
    </location>
</feature>
<accession>A0A183T0E5</accession>
<proteinExistence type="predicted"/>
<reference evidence="4" key="1">
    <citation type="submission" date="2016-06" db="UniProtKB">
        <authorList>
            <consortium name="WormBaseParasite"/>
        </authorList>
    </citation>
    <scope>IDENTIFICATION</scope>
</reference>
<evidence type="ECO:0000313" key="4">
    <source>
        <dbReference type="WBParaSite" id="SSLN_0001030901-mRNA-1"/>
    </source>
</evidence>
<name>A0A183T0E5_SCHSO</name>
<organism evidence="4">
    <name type="scientific">Schistocephalus solidus</name>
    <name type="common">Tapeworm</name>
    <dbReference type="NCBI Taxonomy" id="70667"/>
    <lineage>
        <taxon>Eukaryota</taxon>
        <taxon>Metazoa</taxon>
        <taxon>Spiralia</taxon>
        <taxon>Lophotrochozoa</taxon>
        <taxon>Platyhelminthes</taxon>
        <taxon>Cestoda</taxon>
        <taxon>Eucestoda</taxon>
        <taxon>Diphyllobothriidea</taxon>
        <taxon>Diphyllobothriidae</taxon>
        <taxon>Schistocephalus</taxon>
    </lineage>
</organism>
<protein>
    <submittedName>
        <fullName evidence="2 4">Uncharacterized protein</fullName>
    </submittedName>
</protein>
<dbReference type="WBParaSite" id="SSLN_0001030901-mRNA-1">
    <property type="protein sequence ID" value="SSLN_0001030901-mRNA-1"/>
    <property type="gene ID" value="SSLN_0001030901"/>
</dbReference>